<evidence type="ECO:0000313" key="3">
    <source>
        <dbReference type="Proteomes" id="UP001212841"/>
    </source>
</evidence>
<dbReference type="AlphaFoldDB" id="A0AAD5SFJ9"/>
<organism evidence="2 3">
    <name type="scientific">Rhizophlyctis rosea</name>
    <dbReference type="NCBI Taxonomy" id="64517"/>
    <lineage>
        <taxon>Eukaryota</taxon>
        <taxon>Fungi</taxon>
        <taxon>Fungi incertae sedis</taxon>
        <taxon>Chytridiomycota</taxon>
        <taxon>Chytridiomycota incertae sedis</taxon>
        <taxon>Chytridiomycetes</taxon>
        <taxon>Rhizophlyctidales</taxon>
        <taxon>Rhizophlyctidaceae</taxon>
        <taxon>Rhizophlyctis</taxon>
    </lineage>
</organism>
<gene>
    <name evidence="2" type="ORF">HK097_002357</name>
</gene>
<keyword evidence="3" id="KW-1185">Reference proteome</keyword>
<dbReference type="Proteomes" id="UP001212841">
    <property type="component" value="Unassembled WGS sequence"/>
</dbReference>
<comment type="caution">
    <text evidence="2">The sequence shown here is derived from an EMBL/GenBank/DDBJ whole genome shotgun (WGS) entry which is preliminary data.</text>
</comment>
<dbReference type="EMBL" id="JADGJD010000150">
    <property type="protein sequence ID" value="KAJ3054241.1"/>
    <property type="molecule type" value="Genomic_DNA"/>
</dbReference>
<feature type="region of interest" description="Disordered" evidence="1">
    <location>
        <begin position="58"/>
        <end position="221"/>
    </location>
</feature>
<feature type="region of interest" description="Disordered" evidence="1">
    <location>
        <begin position="1"/>
        <end position="30"/>
    </location>
</feature>
<reference evidence="2" key="1">
    <citation type="submission" date="2020-05" db="EMBL/GenBank/DDBJ databases">
        <title>Phylogenomic resolution of chytrid fungi.</title>
        <authorList>
            <person name="Stajich J.E."/>
            <person name="Amses K."/>
            <person name="Simmons R."/>
            <person name="Seto K."/>
            <person name="Myers J."/>
            <person name="Bonds A."/>
            <person name="Quandt C.A."/>
            <person name="Barry K."/>
            <person name="Liu P."/>
            <person name="Grigoriev I."/>
            <person name="Longcore J.E."/>
            <person name="James T.Y."/>
        </authorList>
    </citation>
    <scope>NUCLEOTIDE SEQUENCE</scope>
    <source>
        <strain evidence="2">JEL0318</strain>
    </source>
</reference>
<feature type="compositionally biased region" description="Low complexity" evidence="1">
    <location>
        <begin position="124"/>
        <end position="148"/>
    </location>
</feature>
<name>A0AAD5SFJ9_9FUNG</name>
<protein>
    <submittedName>
        <fullName evidence="2">Uncharacterized protein</fullName>
    </submittedName>
</protein>
<evidence type="ECO:0000256" key="1">
    <source>
        <dbReference type="SAM" id="MobiDB-lite"/>
    </source>
</evidence>
<proteinExistence type="predicted"/>
<accession>A0AAD5SFJ9</accession>
<feature type="compositionally biased region" description="Basic and acidic residues" evidence="1">
    <location>
        <begin position="184"/>
        <end position="206"/>
    </location>
</feature>
<sequence>MFSPPLYPSVSASALFPNPTRPSSSRSSSLISLASLPLDLSGTRLSLIEAPKLPHGAALPKSFSRPGLHNTSTIVHAQRKGSKGNLCPKTKSHTALAAETIARGNGEPAKPNKPAKTDKKPRSKPSSTSSPTTKLASQPPSTTSSQTTYKPLRRSKSAVVANKTKRSNSSSHLRAEFVGILSSGKRDEEKSGEDSNKEESERDGKTGKGRRRGVSVGPLTSSKKQLSSKIWIQDTILPNRETPAQTMHRILASKSQQLKQRDQARKERKQRYAEIACLNHIFRVVEEEMWKVRKAELDARVSCEEGIRGGSGVGRVDGV</sequence>
<evidence type="ECO:0000313" key="2">
    <source>
        <dbReference type="EMBL" id="KAJ3054241.1"/>
    </source>
</evidence>